<evidence type="ECO:0000256" key="2">
    <source>
        <dbReference type="ARBA" id="ARBA00022801"/>
    </source>
</evidence>
<dbReference type="PANTHER" id="PTHR48081">
    <property type="entry name" value="AB HYDROLASE SUPERFAMILY PROTEIN C4A8.06C"/>
    <property type="match status" value="1"/>
</dbReference>
<comment type="similarity">
    <text evidence="1">Belongs to the 'GDXG' lipolytic enzyme family.</text>
</comment>
<evidence type="ECO:0000256" key="3">
    <source>
        <dbReference type="SAM" id="SignalP"/>
    </source>
</evidence>
<organism evidence="5 6">
    <name type="scientific">Terriglobus roseus</name>
    <dbReference type="NCBI Taxonomy" id="392734"/>
    <lineage>
        <taxon>Bacteria</taxon>
        <taxon>Pseudomonadati</taxon>
        <taxon>Acidobacteriota</taxon>
        <taxon>Terriglobia</taxon>
        <taxon>Terriglobales</taxon>
        <taxon>Acidobacteriaceae</taxon>
        <taxon>Terriglobus</taxon>
    </lineage>
</organism>
<dbReference type="InterPro" id="IPR013094">
    <property type="entry name" value="AB_hydrolase_3"/>
</dbReference>
<dbReference type="PANTHER" id="PTHR48081:SF30">
    <property type="entry name" value="ACETYL-HYDROLASE LIPR-RELATED"/>
    <property type="match status" value="1"/>
</dbReference>
<feature type="domain" description="Alpha/beta hydrolase fold-3" evidence="4">
    <location>
        <begin position="125"/>
        <end position="324"/>
    </location>
</feature>
<dbReference type="AlphaFoldDB" id="A0A1H4MAB5"/>
<keyword evidence="2" id="KW-0378">Hydrolase</keyword>
<evidence type="ECO:0000313" key="6">
    <source>
        <dbReference type="Proteomes" id="UP000182409"/>
    </source>
</evidence>
<name>A0A1H4MAB5_9BACT</name>
<accession>A0A1H4MAB5</accession>
<keyword evidence="3" id="KW-0732">Signal</keyword>
<evidence type="ECO:0000256" key="1">
    <source>
        <dbReference type="ARBA" id="ARBA00010515"/>
    </source>
</evidence>
<dbReference type="SUPFAM" id="SSF53474">
    <property type="entry name" value="alpha/beta-Hydrolases"/>
    <property type="match status" value="1"/>
</dbReference>
<feature type="signal peptide" evidence="3">
    <location>
        <begin position="1"/>
        <end position="19"/>
    </location>
</feature>
<gene>
    <name evidence="5" type="ORF">SAMN05443244_1867</name>
</gene>
<dbReference type="InterPro" id="IPR029058">
    <property type="entry name" value="AB_hydrolase_fold"/>
</dbReference>
<evidence type="ECO:0000313" key="5">
    <source>
        <dbReference type="EMBL" id="SEB79777.1"/>
    </source>
</evidence>
<reference evidence="5 6" key="1">
    <citation type="submission" date="2016-10" db="EMBL/GenBank/DDBJ databases">
        <authorList>
            <person name="de Groot N.N."/>
        </authorList>
    </citation>
    <scope>NUCLEOTIDE SEQUENCE [LARGE SCALE GENOMIC DNA]</scope>
    <source>
        <strain evidence="5 6">AB35.6</strain>
    </source>
</reference>
<dbReference type="Gene3D" id="3.40.50.1820">
    <property type="entry name" value="alpha/beta hydrolase"/>
    <property type="match status" value="1"/>
</dbReference>
<dbReference type="OrthoDB" id="9815425at2"/>
<dbReference type="EMBL" id="FNSD01000001">
    <property type="protein sequence ID" value="SEB79777.1"/>
    <property type="molecule type" value="Genomic_DNA"/>
</dbReference>
<dbReference type="InterPro" id="IPR050300">
    <property type="entry name" value="GDXG_lipolytic_enzyme"/>
</dbReference>
<protein>
    <submittedName>
        <fullName evidence="5">Acetyl esterase/lipase</fullName>
    </submittedName>
</protein>
<dbReference type="GO" id="GO:0004806">
    <property type="term" value="F:triacylglycerol lipase activity"/>
    <property type="evidence" value="ECO:0007669"/>
    <property type="project" value="TreeGrafter"/>
</dbReference>
<evidence type="ECO:0000259" key="4">
    <source>
        <dbReference type="Pfam" id="PF07859"/>
    </source>
</evidence>
<sequence length="349" mass="37661">MRAPYLVLLATLFTLTAQSQQGSPASSITTNHAVTEADGTVRMQRVMPLPRTISPEAQAWLSRPAGDVSVPQTLAERRSQLDTSQAKHRDELLKMFPATITDKTVAGVPVRDVIPSKLQHTDRVLICLHGGGFNADSGSYSESIPVAGLTGTRVVSVLYRMAPEHPFPAAVDDAVAVYRELLKTYKANRIGIFGSSAGAGLTLETAVKLKQLKLPMPAALGPFSTQAGMDEGGDTRSLYNTDGLRGYVPVASGAINSEYVGATDPKDPVLSPIYADLRGMPPTLFITSERDLLLSSTSNMHRAFLKAGGDARLIVFEALPHVFWNNSTLPETREAWGYMASFFNMQLGR</sequence>
<proteinExistence type="inferred from homology"/>
<dbReference type="Pfam" id="PF07859">
    <property type="entry name" value="Abhydrolase_3"/>
    <property type="match status" value="1"/>
</dbReference>
<dbReference type="Proteomes" id="UP000182409">
    <property type="component" value="Unassembled WGS sequence"/>
</dbReference>
<dbReference type="RefSeq" id="WP_074653553.1">
    <property type="nucleotide sequence ID" value="NZ_FNSD01000001.1"/>
</dbReference>
<feature type="chain" id="PRO_5010296461" evidence="3">
    <location>
        <begin position="20"/>
        <end position="349"/>
    </location>
</feature>